<dbReference type="Gene3D" id="3.40.50.720">
    <property type="entry name" value="NAD(P)-binding Rossmann-like Domain"/>
    <property type="match status" value="1"/>
</dbReference>
<dbReference type="EMBL" id="DQVE01000044">
    <property type="protein sequence ID" value="HIP98531.1"/>
    <property type="molecule type" value="Genomic_DNA"/>
</dbReference>
<dbReference type="InterPro" id="IPR051450">
    <property type="entry name" value="Gfo/Idh/MocA_Oxidoreductases"/>
</dbReference>
<feature type="domain" description="Gfo/Idh/MocA-like oxidoreductase N-terminal" evidence="1">
    <location>
        <begin position="5"/>
        <end position="101"/>
    </location>
</feature>
<dbReference type="PANTHER" id="PTHR43377">
    <property type="entry name" value="BILIVERDIN REDUCTASE A"/>
    <property type="match status" value="1"/>
</dbReference>
<comment type="caution">
    <text evidence="2">The sequence shown here is derived from an EMBL/GenBank/DDBJ whole genome shotgun (WGS) entry which is preliminary data.</text>
</comment>
<dbReference type="PANTHER" id="PTHR43377:SF6">
    <property type="entry name" value="GFO_IDH_MOCA-LIKE OXIDOREDUCTASE N-TERMINAL DOMAIN-CONTAINING PROTEIN"/>
    <property type="match status" value="1"/>
</dbReference>
<proteinExistence type="predicted"/>
<reference evidence="2" key="1">
    <citation type="journal article" date="2020" name="ISME J.">
        <title>Gammaproteobacteria mediating utilization of methyl-, sulfur- and petroleum organic compounds in deep ocean hydrothermal plumes.</title>
        <authorList>
            <person name="Zhou Z."/>
            <person name="Liu Y."/>
            <person name="Pan J."/>
            <person name="Cron B.R."/>
            <person name="Toner B.M."/>
            <person name="Anantharaman K."/>
            <person name="Breier J.A."/>
            <person name="Dick G.J."/>
            <person name="Li M."/>
        </authorList>
    </citation>
    <scope>NUCLEOTIDE SEQUENCE</scope>
    <source>
        <strain evidence="2">SZUA-1501</strain>
    </source>
</reference>
<sequence>MSSTVVLVGLGNMGRKYLNKLLELNVKPTLCDLNFELKREFQNFPFYHSYRDIEGNPSTVFVAINPQFHPEVAQYFLSKGAFVLLEKPPALNYIDLARLAENFGGYPFGVSEIERYSLAVKNFKPDPHKVKAVLINRLNGGRGYINPIWDLAWHDLYLILYLFGEFEIKTVERKGDFYYRVRGEILKSIPFELNVAWNYPNVDRSWTILTSDGEIVLDFLNERRLENGKTVSLRKGKDKLYELVKDCLSGKYDTLSVQRALFILKELEKRGKNL</sequence>
<dbReference type="InterPro" id="IPR000683">
    <property type="entry name" value="Gfo/Idh/MocA-like_OxRdtase_N"/>
</dbReference>
<protein>
    <submittedName>
        <fullName evidence="2">Gfo/Idh/MocA family oxidoreductase</fullName>
    </submittedName>
</protein>
<evidence type="ECO:0000313" key="2">
    <source>
        <dbReference type="EMBL" id="HIP98531.1"/>
    </source>
</evidence>
<dbReference type="AlphaFoldDB" id="A0A9D1CFK4"/>
<name>A0A9D1CFK4_AQUAO</name>
<dbReference type="SUPFAM" id="SSF51735">
    <property type="entry name" value="NAD(P)-binding Rossmann-fold domains"/>
    <property type="match status" value="1"/>
</dbReference>
<accession>A0A9D1CFK4</accession>
<evidence type="ECO:0000313" key="3">
    <source>
        <dbReference type="Proteomes" id="UP000606463"/>
    </source>
</evidence>
<dbReference type="InterPro" id="IPR036291">
    <property type="entry name" value="NAD(P)-bd_dom_sf"/>
</dbReference>
<evidence type="ECO:0000259" key="1">
    <source>
        <dbReference type="Pfam" id="PF01408"/>
    </source>
</evidence>
<dbReference type="Gene3D" id="3.30.360.10">
    <property type="entry name" value="Dihydrodipicolinate Reductase, domain 2"/>
    <property type="match status" value="1"/>
</dbReference>
<dbReference type="Proteomes" id="UP000606463">
    <property type="component" value="Unassembled WGS sequence"/>
</dbReference>
<gene>
    <name evidence="2" type="ORF">EYH37_04115</name>
</gene>
<dbReference type="Pfam" id="PF01408">
    <property type="entry name" value="GFO_IDH_MocA"/>
    <property type="match status" value="1"/>
</dbReference>
<organism evidence="2 3">
    <name type="scientific">Aquifex aeolicus</name>
    <dbReference type="NCBI Taxonomy" id="63363"/>
    <lineage>
        <taxon>Bacteria</taxon>
        <taxon>Pseudomonadati</taxon>
        <taxon>Aquificota</taxon>
        <taxon>Aquificia</taxon>
        <taxon>Aquificales</taxon>
        <taxon>Aquificaceae</taxon>
        <taxon>Aquifex</taxon>
    </lineage>
</organism>
<dbReference type="GO" id="GO:0000166">
    <property type="term" value="F:nucleotide binding"/>
    <property type="evidence" value="ECO:0007669"/>
    <property type="project" value="InterPro"/>
</dbReference>